<dbReference type="CDD" id="cd09163">
    <property type="entry name" value="PLDc_CLS_unchar2_2"/>
    <property type="match status" value="1"/>
</dbReference>
<dbReference type="PANTHER" id="PTHR21248:SF22">
    <property type="entry name" value="PHOSPHOLIPASE D"/>
    <property type="match status" value="1"/>
</dbReference>
<dbReference type="STRING" id="108003.B1C78_05635"/>
<name>A0A1V3NLK0_9GAMM</name>
<dbReference type="SUPFAM" id="SSF56024">
    <property type="entry name" value="Phospholipase D/nuclease"/>
    <property type="match status" value="2"/>
</dbReference>
<dbReference type="InterPro" id="IPR027379">
    <property type="entry name" value="CLS_N"/>
</dbReference>
<dbReference type="PANTHER" id="PTHR21248">
    <property type="entry name" value="CARDIOLIPIN SYNTHASE"/>
    <property type="match status" value="1"/>
</dbReference>
<feature type="domain" description="PLD phosphodiesterase" evidence="7">
    <location>
        <begin position="391"/>
        <end position="413"/>
    </location>
</feature>
<reference evidence="8 9" key="1">
    <citation type="submission" date="2017-02" db="EMBL/GenBank/DDBJ databases">
        <title>Genomic diversity within the haloalkaliphilic genus Thioalkalivibrio.</title>
        <authorList>
            <person name="Ahn A.-C."/>
            <person name="Meier-Kolthoff J."/>
            <person name="Overmars L."/>
            <person name="Richter M."/>
            <person name="Woyke T."/>
            <person name="Sorokin D.Y."/>
            <person name="Muyzer G."/>
        </authorList>
    </citation>
    <scope>NUCLEOTIDE SEQUENCE [LARGE SCALE GENOMIC DNA]</scope>
    <source>
        <strain evidence="8 9">ALJD</strain>
    </source>
</reference>
<feature type="domain" description="PLD phosphodiesterase" evidence="7">
    <location>
        <begin position="210"/>
        <end position="237"/>
    </location>
</feature>
<dbReference type="CDD" id="cd09157">
    <property type="entry name" value="PLDc_CLS_unchar2_1"/>
    <property type="match status" value="1"/>
</dbReference>
<dbReference type="SMART" id="SM00155">
    <property type="entry name" value="PLDc"/>
    <property type="match status" value="2"/>
</dbReference>
<evidence type="ECO:0000313" key="9">
    <source>
        <dbReference type="Proteomes" id="UP000189462"/>
    </source>
</evidence>
<keyword evidence="3 6" id="KW-0812">Transmembrane</keyword>
<gene>
    <name evidence="8" type="ORF">B1C78_05635</name>
</gene>
<dbReference type="Gene3D" id="3.30.870.10">
    <property type="entry name" value="Endonuclease Chain A"/>
    <property type="match status" value="2"/>
</dbReference>
<dbReference type="Pfam" id="PF13091">
    <property type="entry name" value="PLDc_2"/>
    <property type="match status" value="2"/>
</dbReference>
<feature type="transmembrane region" description="Helical" evidence="6">
    <location>
        <begin position="38"/>
        <end position="59"/>
    </location>
</feature>
<comment type="caution">
    <text evidence="8">The sequence shown here is derived from an EMBL/GenBank/DDBJ whole genome shotgun (WGS) entry which is preliminary data.</text>
</comment>
<comment type="subcellular location">
    <subcellularLocation>
        <location evidence="1">Cell membrane</location>
        <topology evidence="1">Multi-pass membrane protein</topology>
    </subcellularLocation>
</comment>
<evidence type="ECO:0000256" key="5">
    <source>
        <dbReference type="ARBA" id="ARBA00023136"/>
    </source>
</evidence>
<dbReference type="AlphaFoldDB" id="A0A1V3NLK0"/>
<evidence type="ECO:0000259" key="7">
    <source>
        <dbReference type="PROSITE" id="PS50035"/>
    </source>
</evidence>
<keyword evidence="5 6" id="KW-0472">Membrane</keyword>
<dbReference type="GO" id="GO:0032049">
    <property type="term" value="P:cardiolipin biosynthetic process"/>
    <property type="evidence" value="ECO:0007669"/>
    <property type="project" value="UniProtKB-ARBA"/>
</dbReference>
<dbReference type="OrthoDB" id="9762009at2"/>
<protein>
    <submittedName>
        <fullName evidence="8">Cardiolipin synthase</fullName>
    </submittedName>
</protein>
<organism evidence="8 9">
    <name type="scientific">Thioalkalivibrio denitrificans</name>
    <dbReference type="NCBI Taxonomy" id="108003"/>
    <lineage>
        <taxon>Bacteria</taxon>
        <taxon>Pseudomonadati</taxon>
        <taxon>Pseudomonadota</taxon>
        <taxon>Gammaproteobacteria</taxon>
        <taxon>Chromatiales</taxon>
        <taxon>Ectothiorhodospiraceae</taxon>
        <taxon>Thioalkalivibrio</taxon>
    </lineage>
</organism>
<dbReference type="EMBL" id="MVBK01000033">
    <property type="protein sequence ID" value="OOG25931.1"/>
    <property type="molecule type" value="Genomic_DNA"/>
</dbReference>
<dbReference type="RefSeq" id="WP_077278165.1">
    <property type="nucleotide sequence ID" value="NZ_MVBK01000033.1"/>
</dbReference>
<keyword evidence="4 6" id="KW-1133">Transmembrane helix</keyword>
<evidence type="ECO:0000256" key="3">
    <source>
        <dbReference type="ARBA" id="ARBA00022692"/>
    </source>
</evidence>
<accession>A0A1V3NLK0</accession>
<dbReference type="Pfam" id="PF13396">
    <property type="entry name" value="PLDc_N"/>
    <property type="match status" value="1"/>
</dbReference>
<evidence type="ECO:0000256" key="6">
    <source>
        <dbReference type="SAM" id="Phobius"/>
    </source>
</evidence>
<proteinExistence type="predicted"/>
<dbReference type="GO" id="GO:0008808">
    <property type="term" value="F:cardiolipin synthase activity"/>
    <property type="evidence" value="ECO:0007669"/>
    <property type="project" value="TreeGrafter"/>
</dbReference>
<dbReference type="GO" id="GO:0005886">
    <property type="term" value="C:plasma membrane"/>
    <property type="evidence" value="ECO:0007669"/>
    <property type="project" value="UniProtKB-SubCell"/>
</dbReference>
<keyword evidence="2" id="KW-1003">Cell membrane</keyword>
<evidence type="ECO:0000313" key="8">
    <source>
        <dbReference type="EMBL" id="OOG25931.1"/>
    </source>
</evidence>
<dbReference type="InterPro" id="IPR025202">
    <property type="entry name" value="PLD-like_dom"/>
</dbReference>
<evidence type="ECO:0000256" key="1">
    <source>
        <dbReference type="ARBA" id="ARBA00004651"/>
    </source>
</evidence>
<dbReference type="InterPro" id="IPR001736">
    <property type="entry name" value="PLipase_D/transphosphatidylase"/>
</dbReference>
<dbReference type="Proteomes" id="UP000189462">
    <property type="component" value="Unassembled WGS sequence"/>
</dbReference>
<sequence length="473" mass="52527">MPETLQAIIASVSALLVLAFALFSAAHAVLNKRDTRAVIAWVGLIMLLPLGGSILYWLLGVNRIKRKARALRESAGRGVLPLVVEPARVGERWRALASVGDALGLFPLCAGNRLAPLVNGDEAYPQMLEAIDAAEHSISLATYIFDHDAAGIHFRDALARARARGVQVRVLIDGVGARYSRRSMVRELRRVGVPTRLFLPMHLPRSLAAFNLRNHRKLLIVDGRLGFTGGMNIRAGNLLADPGRHPIQDLQFRVEGPVVAQMQRVFAGDWHFSSGEYLQGDAWFPHLGVAGDVFARGVPDGPDEHFETLRLIIHAAIAEARQRVTVMTPYFLPDDALIAALNGAALRGLRVDILLPERNNLRLVQWASQALYWQLLERGCRIWLTPPPFDHTKLMLVDGEWILLGTANWDPRSLRLNFEFNVECLNPALGGHLERWVEQRRAAAREITLEEADARSLPVQLRDGAARLLTPYL</sequence>
<dbReference type="PROSITE" id="PS50035">
    <property type="entry name" value="PLD"/>
    <property type="match status" value="2"/>
</dbReference>
<evidence type="ECO:0000256" key="2">
    <source>
        <dbReference type="ARBA" id="ARBA00022475"/>
    </source>
</evidence>
<evidence type="ECO:0000256" key="4">
    <source>
        <dbReference type="ARBA" id="ARBA00022989"/>
    </source>
</evidence>
<keyword evidence="9" id="KW-1185">Reference proteome</keyword>